<accession>A0A2A5WTZ3</accession>
<dbReference type="EMBL" id="NTKD01000022">
    <property type="protein sequence ID" value="PDH39596.1"/>
    <property type="molecule type" value="Genomic_DNA"/>
</dbReference>
<dbReference type="Proteomes" id="UP000219327">
    <property type="component" value="Unassembled WGS sequence"/>
</dbReference>
<proteinExistence type="predicted"/>
<organism evidence="2 3">
    <name type="scientific">OM182 bacterium MED-G24</name>
    <dbReference type="NCBI Taxonomy" id="1986255"/>
    <lineage>
        <taxon>Bacteria</taxon>
        <taxon>Pseudomonadati</taxon>
        <taxon>Pseudomonadota</taxon>
        <taxon>Gammaproteobacteria</taxon>
        <taxon>OMG group</taxon>
        <taxon>OM182 clade</taxon>
    </lineage>
</organism>
<evidence type="ECO:0000313" key="2">
    <source>
        <dbReference type="EMBL" id="PDH39596.1"/>
    </source>
</evidence>
<dbReference type="InterPro" id="IPR025392">
    <property type="entry name" value="DUF4124"/>
</dbReference>
<comment type="caution">
    <text evidence="2">The sequence shown here is derived from an EMBL/GenBank/DDBJ whole genome shotgun (WGS) entry which is preliminary data.</text>
</comment>
<sequence length="158" mass="17107">MLLKIIVLVVIAACVAPLFIEGPGGEPLMTLDDWFESTEISVDKVVVVYKWQDGEGNWHYTDELPEGVPGEVVSLDEPINVLPPPGTPPTRDVQSESQRLATAAATLPGGLTVSPDQMGEMMETVGNLQQDLDDRPRRSGSVVVRRVDILLSVCGERA</sequence>
<dbReference type="AlphaFoldDB" id="A0A2A5WTZ3"/>
<evidence type="ECO:0000313" key="3">
    <source>
        <dbReference type="Proteomes" id="UP000219327"/>
    </source>
</evidence>
<gene>
    <name evidence="2" type="ORF">CNE99_05360</name>
</gene>
<feature type="domain" description="DUF4124" evidence="1">
    <location>
        <begin position="48"/>
        <end position="85"/>
    </location>
</feature>
<reference evidence="2 3" key="1">
    <citation type="submission" date="2017-08" db="EMBL/GenBank/DDBJ databases">
        <title>Fine stratification of microbial communities through a metagenomic profile of the photic zone.</title>
        <authorList>
            <person name="Haro-Moreno J.M."/>
            <person name="Lopez-Perez M."/>
            <person name="De La Torre J."/>
            <person name="Picazo A."/>
            <person name="Camacho A."/>
            <person name="Rodriguez-Valera F."/>
        </authorList>
    </citation>
    <scope>NUCLEOTIDE SEQUENCE [LARGE SCALE GENOMIC DNA]</scope>
    <source>
        <strain evidence="2">MED-G24</strain>
    </source>
</reference>
<protein>
    <recommendedName>
        <fullName evidence="1">DUF4124 domain-containing protein</fullName>
    </recommendedName>
</protein>
<name>A0A2A5WTZ3_9GAMM</name>
<dbReference type="Pfam" id="PF13511">
    <property type="entry name" value="DUF4124"/>
    <property type="match status" value="1"/>
</dbReference>
<evidence type="ECO:0000259" key="1">
    <source>
        <dbReference type="Pfam" id="PF13511"/>
    </source>
</evidence>